<dbReference type="Gene3D" id="1.10.260.40">
    <property type="entry name" value="lambda repressor-like DNA-binding domains"/>
    <property type="match status" value="1"/>
</dbReference>
<evidence type="ECO:0000256" key="2">
    <source>
        <dbReference type="ARBA" id="ARBA00023125"/>
    </source>
</evidence>
<dbReference type="PANTHER" id="PTHR30146">
    <property type="entry name" value="LACI-RELATED TRANSCRIPTIONAL REPRESSOR"/>
    <property type="match status" value="1"/>
</dbReference>
<dbReference type="InterPro" id="IPR028082">
    <property type="entry name" value="Peripla_BP_I"/>
</dbReference>
<dbReference type="RefSeq" id="WP_263047525.1">
    <property type="nucleotide sequence ID" value="NZ_CP106738.1"/>
</dbReference>
<gene>
    <name evidence="5" type="ORF">N7U68_16625</name>
</gene>
<dbReference type="PANTHER" id="PTHR30146:SF138">
    <property type="entry name" value="TRANSCRIPTIONAL REGULATORY PROTEIN"/>
    <property type="match status" value="1"/>
</dbReference>
<dbReference type="CDD" id="cd01392">
    <property type="entry name" value="HTH_LacI"/>
    <property type="match status" value="1"/>
</dbReference>
<keyword evidence="6" id="KW-1185">Reference proteome</keyword>
<organism evidence="5 6">
    <name type="scientific">Roseovarius pelagicus</name>
    <dbReference type="NCBI Taxonomy" id="2980108"/>
    <lineage>
        <taxon>Bacteria</taxon>
        <taxon>Pseudomonadati</taxon>
        <taxon>Pseudomonadota</taxon>
        <taxon>Alphaproteobacteria</taxon>
        <taxon>Rhodobacterales</taxon>
        <taxon>Roseobacteraceae</taxon>
        <taxon>Roseovarius</taxon>
    </lineage>
</organism>
<evidence type="ECO:0000313" key="5">
    <source>
        <dbReference type="EMBL" id="UXX82692.1"/>
    </source>
</evidence>
<reference evidence="5" key="1">
    <citation type="submission" date="2022-10" db="EMBL/GenBank/DDBJ databases">
        <title>Roseovarius pelagicus sp. nov., isolated from Arctic seawater.</title>
        <authorList>
            <person name="Hong Y.W."/>
            <person name="Hwang C.Y."/>
        </authorList>
    </citation>
    <scope>NUCLEOTIDE SEQUENCE</scope>
    <source>
        <strain evidence="5">HL-MP18</strain>
    </source>
</reference>
<keyword evidence="3" id="KW-0804">Transcription</keyword>
<dbReference type="CDD" id="cd06273">
    <property type="entry name" value="PBP1_LacI-like"/>
    <property type="match status" value="1"/>
</dbReference>
<evidence type="ECO:0000256" key="3">
    <source>
        <dbReference type="ARBA" id="ARBA00023163"/>
    </source>
</evidence>
<dbReference type="PRINTS" id="PR00036">
    <property type="entry name" value="HTHLACI"/>
</dbReference>
<name>A0ABY6D972_9RHOB</name>
<evidence type="ECO:0000256" key="1">
    <source>
        <dbReference type="ARBA" id="ARBA00023015"/>
    </source>
</evidence>
<accession>A0ABY6D972</accession>
<protein>
    <submittedName>
        <fullName evidence="5">LacI family DNA-binding transcriptional regulator</fullName>
    </submittedName>
</protein>
<dbReference type="Gene3D" id="3.40.50.2300">
    <property type="match status" value="2"/>
</dbReference>
<proteinExistence type="predicted"/>
<evidence type="ECO:0000259" key="4">
    <source>
        <dbReference type="PROSITE" id="PS50932"/>
    </source>
</evidence>
<evidence type="ECO:0000313" key="6">
    <source>
        <dbReference type="Proteomes" id="UP001064087"/>
    </source>
</evidence>
<sequence length="341" mass="35930">MTNKRGAPTLSDVAARAGVSTATVSRCLNSPGSVSGPTRTRVMQAVDDLDYTPNFGARMMASRRTRTIGAIVPTMDDAAYACGLHTFQVDLQNAGYALLLASTGYDPSAEMEQAHALLARGAEAILLVGHRHDAALYDYLHRQAVPVLAAWSLDATLPCPSVGVDNRAAMQALATEVIAIGHRQIATISGPPAQNDHTRECIEGIHAAMFIAGLDPAMLRVIETPYSIGTGAAAFEALMQEWPTPTAVLCSNDVLAAGALGCARAMGIDVPGRVSITGFGDIDLAQTTFPALTTVHIPHREIGRAAATALLQMVDEGDIDKTIALPTSLRWRATVGPPPMW</sequence>
<feature type="domain" description="HTH lacI-type" evidence="4">
    <location>
        <begin position="8"/>
        <end position="62"/>
    </location>
</feature>
<dbReference type="SMART" id="SM00354">
    <property type="entry name" value="HTH_LACI"/>
    <property type="match status" value="1"/>
</dbReference>
<dbReference type="GO" id="GO:0003677">
    <property type="term" value="F:DNA binding"/>
    <property type="evidence" value="ECO:0007669"/>
    <property type="project" value="UniProtKB-KW"/>
</dbReference>
<dbReference type="SUPFAM" id="SSF53822">
    <property type="entry name" value="Periplasmic binding protein-like I"/>
    <property type="match status" value="1"/>
</dbReference>
<dbReference type="EMBL" id="CP106738">
    <property type="protein sequence ID" value="UXX82692.1"/>
    <property type="molecule type" value="Genomic_DNA"/>
</dbReference>
<dbReference type="Proteomes" id="UP001064087">
    <property type="component" value="Chromosome"/>
</dbReference>
<dbReference type="InterPro" id="IPR046335">
    <property type="entry name" value="LacI/GalR-like_sensor"/>
</dbReference>
<dbReference type="InterPro" id="IPR010982">
    <property type="entry name" value="Lambda_DNA-bd_dom_sf"/>
</dbReference>
<keyword evidence="1" id="KW-0805">Transcription regulation</keyword>
<dbReference type="PROSITE" id="PS50932">
    <property type="entry name" value="HTH_LACI_2"/>
    <property type="match status" value="1"/>
</dbReference>
<dbReference type="SUPFAM" id="SSF47413">
    <property type="entry name" value="lambda repressor-like DNA-binding domains"/>
    <property type="match status" value="1"/>
</dbReference>
<dbReference type="InterPro" id="IPR000843">
    <property type="entry name" value="HTH_LacI"/>
</dbReference>
<dbReference type="Pfam" id="PF00356">
    <property type="entry name" value="LacI"/>
    <property type="match status" value="1"/>
</dbReference>
<keyword evidence="2 5" id="KW-0238">DNA-binding</keyword>
<dbReference type="Pfam" id="PF13377">
    <property type="entry name" value="Peripla_BP_3"/>
    <property type="match status" value="1"/>
</dbReference>